<organism evidence="2 3">
    <name type="scientific">Sporosarcina highlanderae</name>
    <dbReference type="NCBI Taxonomy" id="3035916"/>
    <lineage>
        <taxon>Bacteria</taxon>
        <taxon>Bacillati</taxon>
        <taxon>Bacillota</taxon>
        <taxon>Bacilli</taxon>
        <taxon>Bacillales</taxon>
        <taxon>Caryophanaceae</taxon>
        <taxon>Sporosarcina</taxon>
    </lineage>
</organism>
<dbReference type="SUPFAM" id="SSF56112">
    <property type="entry name" value="Protein kinase-like (PK-like)"/>
    <property type="match status" value="1"/>
</dbReference>
<comment type="caution">
    <text evidence="2">The sequence shown here is derived from an EMBL/GenBank/DDBJ whole genome shotgun (WGS) entry which is preliminary data.</text>
</comment>
<proteinExistence type="predicted"/>
<accession>A0ABT8JVQ4</accession>
<dbReference type="EMBL" id="JAROCC010000018">
    <property type="protein sequence ID" value="MDN4609012.1"/>
    <property type="molecule type" value="Genomic_DNA"/>
</dbReference>
<evidence type="ECO:0000313" key="2">
    <source>
        <dbReference type="EMBL" id="MDN4609012.1"/>
    </source>
</evidence>
<keyword evidence="3" id="KW-1185">Reference proteome</keyword>
<dbReference type="InterPro" id="IPR011009">
    <property type="entry name" value="Kinase-like_dom_sf"/>
</dbReference>
<dbReference type="Pfam" id="PF01636">
    <property type="entry name" value="APH"/>
    <property type="match status" value="1"/>
</dbReference>
<dbReference type="Gene3D" id="3.90.1200.10">
    <property type="match status" value="1"/>
</dbReference>
<name>A0ABT8JVQ4_9BACL</name>
<dbReference type="RefSeq" id="WP_301245516.1">
    <property type="nucleotide sequence ID" value="NZ_JAROCC010000018.1"/>
</dbReference>
<feature type="domain" description="Aminoglycoside phosphotransferase" evidence="1">
    <location>
        <begin position="51"/>
        <end position="271"/>
    </location>
</feature>
<evidence type="ECO:0000313" key="3">
    <source>
        <dbReference type="Proteomes" id="UP001175097"/>
    </source>
</evidence>
<gene>
    <name evidence="2" type="ORF">P5G49_16240</name>
</gene>
<sequence>MDQEKIRKQWKRYDFGGKIGKVFGKEIKLMDSEIVCLKNSREKTSIWRIMVTDGSEQIPIVLKIYKLPLKENHEVELNMYKKGQVALGAFMPKTYWIEENSEEVWLFMEFVQSLRGQIKLTPKHYDHIIPVLAKFHAATYGNRIKSHGDIFESWLPTYDSKKMAAERESHVNKTKKYLELAMNDDRLKKVIEANYETLNRILQRGPIFFPEIMENGQSLIHGDLHIHNISSHNATDDTNWEIRFVDWESAKFAPGWYDMVVLVEILLDFRRDWRKDAEQIRSSCVNLYAEEMKKHGIVFQTEPMRLFKMAYLQRTLEKRLLNHIRRVLRGEESVLLERYIEKTILWGKELGLL</sequence>
<reference evidence="2" key="1">
    <citation type="submission" date="2023-03" db="EMBL/GenBank/DDBJ databases">
        <title>MT1 and MT2 Draft Genomes of Novel Species.</title>
        <authorList>
            <person name="Venkateswaran K."/>
        </authorList>
    </citation>
    <scope>NUCLEOTIDE SEQUENCE</scope>
    <source>
        <strain evidence="2">F6_3S_P_2</strain>
    </source>
</reference>
<dbReference type="Proteomes" id="UP001175097">
    <property type="component" value="Unassembled WGS sequence"/>
</dbReference>
<dbReference type="InterPro" id="IPR002575">
    <property type="entry name" value="Aminoglycoside_PTrfase"/>
</dbReference>
<protein>
    <submittedName>
        <fullName evidence="2">Phosphotransferase</fullName>
    </submittedName>
</protein>
<evidence type="ECO:0000259" key="1">
    <source>
        <dbReference type="Pfam" id="PF01636"/>
    </source>
</evidence>